<evidence type="ECO:0000256" key="1">
    <source>
        <dbReference type="SAM" id="Phobius"/>
    </source>
</evidence>
<dbReference type="STRING" id="755172.HMPREF1863_00303"/>
<name>A0A134AKP3_9FIRM</name>
<organism evidence="2 3">
    <name type="scientific">Aedoeadaptatus coxii</name>
    <dbReference type="NCBI Taxonomy" id="755172"/>
    <lineage>
        <taxon>Bacteria</taxon>
        <taxon>Bacillati</taxon>
        <taxon>Bacillota</taxon>
        <taxon>Tissierellia</taxon>
        <taxon>Tissierellales</taxon>
        <taxon>Peptoniphilaceae</taxon>
        <taxon>Aedoeadaptatus</taxon>
    </lineage>
</organism>
<protein>
    <submittedName>
        <fullName evidence="2">Uncharacterized protein</fullName>
    </submittedName>
</protein>
<accession>A0A134AKP3</accession>
<keyword evidence="1" id="KW-1133">Transmembrane helix</keyword>
<evidence type="ECO:0000313" key="3">
    <source>
        <dbReference type="Proteomes" id="UP000070442"/>
    </source>
</evidence>
<reference evidence="3" key="1">
    <citation type="submission" date="2016-01" db="EMBL/GenBank/DDBJ databases">
        <authorList>
            <person name="Mitreva M."/>
            <person name="Pepin K.H."/>
            <person name="Mihindukulasuriya K.A."/>
            <person name="Fulton R."/>
            <person name="Fronick C."/>
            <person name="O'Laughlin M."/>
            <person name="Miner T."/>
            <person name="Herter B."/>
            <person name="Rosa B.A."/>
            <person name="Cordes M."/>
            <person name="Tomlinson C."/>
            <person name="Wollam A."/>
            <person name="Palsikar V.B."/>
            <person name="Mardis E.R."/>
            <person name="Wilson R.K."/>
        </authorList>
    </citation>
    <scope>NUCLEOTIDE SEQUENCE [LARGE SCALE GENOMIC DNA]</scope>
    <source>
        <strain evidence="3">DNF00729</strain>
    </source>
</reference>
<dbReference type="PATRIC" id="fig|755172.3.peg.291"/>
<keyword evidence="1" id="KW-0472">Membrane</keyword>
<keyword evidence="1" id="KW-0812">Transmembrane</keyword>
<sequence>MFKVKKSNSTWWHCSFMFNLLMVNYIVLIEQMTDIGYLWR</sequence>
<proteinExistence type="predicted"/>
<keyword evidence="3" id="KW-1185">Reference proteome</keyword>
<dbReference type="EMBL" id="LSDG01000005">
    <property type="protein sequence ID" value="KXB68281.1"/>
    <property type="molecule type" value="Genomic_DNA"/>
</dbReference>
<comment type="caution">
    <text evidence="2">The sequence shown here is derived from an EMBL/GenBank/DDBJ whole genome shotgun (WGS) entry which is preliminary data.</text>
</comment>
<gene>
    <name evidence="2" type="ORF">HMPREF1863_00303</name>
</gene>
<dbReference type="Proteomes" id="UP000070442">
    <property type="component" value="Unassembled WGS sequence"/>
</dbReference>
<dbReference type="AlphaFoldDB" id="A0A134AKP3"/>
<evidence type="ECO:0000313" key="2">
    <source>
        <dbReference type="EMBL" id="KXB68281.1"/>
    </source>
</evidence>
<feature type="transmembrane region" description="Helical" evidence="1">
    <location>
        <begin position="12"/>
        <end position="29"/>
    </location>
</feature>